<evidence type="ECO:0000256" key="15">
    <source>
        <dbReference type="ARBA" id="ARBA00023128"/>
    </source>
</evidence>
<keyword evidence="16 20" id="KW-0472">Membrane</keyword>
<evidence type="ECO:0000256" key="20">
    <source>
        <dbReference type="RuleBase" id="RU362117"/>
    </source>
</evidence>
<evidence type="ECO:0000256" key="10">
    <source>
        <dbReference type="ARBA" id="ARBA00022792"/>
    </source>
</evidence>
<dbReference type="PROSITE" id="PS51003">
    <property type="entry name" value="CYTB_CTER"/>
    <property type="match status" value="1"/>
</dbReference>
<evidence type="ECO:0000313" key="24">
    <source>
        <dbReference type="EMBL" id="ACO87515.1"/>
    </source>
</evidence>
<dbReference type="PROSITE" id="PS51002">
    <property type="entry name" value="CYTB_NTER"/>
    <property type="match status" value="1"/>
</dbReference>
<evidence type="ECO:0000256" key="5">
    <source>
        <dbReference type="ARBA" id="ARBA00022448"/>
    </source>
</evidence>
<dbReference type="SUPFAM" id="SSF81342">
    <property type="entry name" value="Transmembrane di-heme cytochromes"/>
    <property type="match status" value="1"/>
</dbReference>
<keyword evidence="5 20" id="KW-0813">Transport</keyword>
<name>C5HFS6_9SAUR</name>
<keyword evidence="7 20" id="KW-0679">Respiratory chain</keyword>
<evidence type="ECO:0000259" key="22">
    <source>
        <dbReference type="PROSITE" id="PS51003"/>
    </source>
</evidence>
<evidence type="ECO:0000256" key="11">
    <source>
        <dbReference type="ARBA" id="ARBA00022982"/>
    </source>
</evidence>
<keyword evidence="8 20" id="KW-0812">Transmembrane</keyword>
<organism evidence="23">
    <name type="scientific">Eremias sp. ERP-2009b</name>
    <dbReference type="NCBI Taxonomy" id="638314"/>
    <lineage>
        <taxon>Eukaryota</taxon>
        <taxon>Metazoa</taxon>
        <taxon>Chordata</taxon>
        <taxon>Craniata</taxon>
        <taxon>Vertebrata</taxon>
        <taxon>Euteleostomi</taxon>
        <taxon>Lepidosauria</taxon>
        <taxon>Squamata</taxon>
        <taxon>Bifurcata</taxon>
        <taxon>Unidentata</taxon>
        <taxon>Episquamata</taxon>
        <taxon>Laterata</taxon>
        <taxon>Lacertibaenia</taxon>
        <taxon>Lacertidae</taxon>
        <taxon>Eremias</taxon>
    </lineage>
</organism>
<dbReference type="AlphaFoldDB" id="C5HFS6"/>
<evidence type="ECO:0000313" key="25">
    <source>
        <dbReference type="EMBL" id="ACO87516.1"/>
    </source>
</evidence>
<evidence type="ECO:0000256" key="9">
    <source>
        <dbReference type="ARBA" id="ARBA00022723"/>
    </source>
</evidence>
<evidence type="ECO:0000256" key="18">
    <source>
        <dbReference type="PIRSR" id="PIRSR038885-1"/>
    </source>
</evidence>
<comment type="cofactor">
    <cofactor evidence="19">
        <name>heme</name>
        <dbReference type="ChEBI" id="CHEBI:30413"/>
    </cofactor>
    <text evidence="19">Binds 2 heme groups non-covalently.</text>
</comment>
<feature type="domain" description="Cytochrome b/b6 C-terminal region profile" evidence="22">
    <location>
        <begin position="211"/>
        <end position="380"/>
    </location>
</feature>
<feature type="transmembrane region" description="Helical" evidence="20">
    <location>
        <begin position="179"/>
        <end position="201"/>
    </location>
</feature>
<dbReference type="InterPro" id="IPR036150">
    <property type="entry name" value="Cyt_b/b6_C_sf"/>
</dbReference>
<dbReference type="GO" id="GO:0008121">
    <property type="term" value="F:quinol-cytochrome-c reductase activity"/>
    <property type="evidence" value="ECO:0007669"/>
    <property type="project" value="InterPro"/>
</dbReference>
<evidence type="ECO:0000256" key="8">
    <source>
        <dbReference type="ARBA" id="ARBA00022692"/>
    </source>
</evidence>
<evidence type="ECO:0000256" key="14">
    <source>
        <dbReference type="ARBA" id="ARBA00023075"/>
    </source>
</evidence>
<dbReference type="Pfam" id="PF00033">
    <property type="entry name" value="Cytochrome_B"/>
    <property type="match status" value="1"/>
</dbReference>
<proteinExistence type="inferred from homology"/>
<dbReference type="CDD" id="cd00284">
    <property type="entry name" value="Cytochrome_b_N"/>
    <property type="match status" value="1"/>
</dbReference>
<evidence type="ECO:0000256" key="2">
    <source>
        <dbReference type="ARBA" id="ARBA00004448"/>
    </source>
</evidence>
<dbReference type="EMBL" id="FJ416179">
    <property type="protein sequence ID" value="ACO87516.1"/>
    <property type="molecule type" value="Genomic_DNA"/>
</dbReference>
<dbReference type="EMBL" id="FJ416178">
    <property type="protein sequence ID" value="ACO87515.1"/>
    <property type="molecule type" value="Genomic_DNA"/>
</dbReference>
<feature type="binding site" description="axial binding residue" evidence="19">
    <location>
        <position position="183"/>
    </location>
    <ligand>
        <name>heme b</name>
        <dbReference type="ChEBI" id="CHEBI:60344"/>
        <label>b562</label>
    </ligand>
    <ligandPart>
        <name>Fe</name>
        <dbReference type="ChEBI" id="CHEBI:18248"/>
    </ligandPart>
</feature>
<evidence type="ECO:0000256" key="4">
    <source>
        <dbReference type="ARBA" id="ARBA00013531"/>
    </source>
</evidence>
<evidence type="ECO:0000256" key="12">
    <source>
        <dbReference type="ARBA" id="ARBA00022989"/>
    </source>
</evidence>
<dbReference type="InterPro" id="IPR005798">
    <property type="entry name" value="Cyt_b/b6_C"/>
</dbReference>
<feature type="binding site" description="axial binding residue" evidence="19">
    <location>
        <position position="84"/>
    </location>
    <ligand>
        <name>heme b</name>
        <dbReference type="ChEBI" id="CHEBI:60344"/>
        <label>b562</label>
    </ligand>
    <ligandPart>
        <name>Fe</name>
        <dbReference type="ChEBI" id="CHEBI:18248"/>
    </ligandPart>
</feature>
<dbReference type="CDD" id="cd00290">
    <property type="entry name" value="cytochrome_b_C"/>
    <property type="match status" value="1"/>
</dbReference>
<evidence type="ECO:0000313" key="23">
    <source>
        <dbReference type="EMBL" id="ACO87514.1"/>
    </source>
</evidence>
<dbReference type="PIRSF" id="PIRSF038885">
    <property type="entry name" value="COB"/>
    <property type="match status" value="1"/>
</dbReference>
<comment type="cofactor">
    <cofactor evidence="20">
        <name>heme b</name>
        <dbReference type="ChEBI" id="CHEBI:60344"/>
    </cofactor>
    <text evidence="20">Binds 2 heme groups non-covalently.</text>
</comment>
<comment type="subcellular location">
    <subcellularLocation>
        <location evidence="2">Mitochondrion inner membrane</location>
        <topology evidence="2">Multi-pass membrane protein</topology>
    </subcellularLocation>
</comment>
<dbReference type="InterPro" id="IPR048260">
    <property type="entry name" value="Cytochrome_b_C_euk/bac"/>
</dbReference>
<dbReference type="Pfam" id="PF00032">
    <property type="entry name" value="Cytochrom_B_C"/>
    <property type="match status" value="1"/>
</dbReference>
<dbReference type="InterPro" id="IPR016174">
    <property type="entry name" value="Di-haem_cyt_TM"/>
</dbReference>
<dbReference type="GO" id="GO:0016491">
    <property type="term" value="F:oxidoreductase activity"/>
    <property type="evidence" value="ECO:0007669"/>
    <property type="project" value="UniProtKB-UniRule"/>
</dbReference>
<feature type="transmembrane region" description="Helical" evidence="20">
    <location>
        <begin position="31"/>
        <end position="57"/>
    </location>
</feature>
<keyword evidence="15 20" id="KW-0496">Mitochondrion</keyword>
<dbReference type="Gene3D" id="1.20.810.10">
    <property type="entry name" value="Cytochrome Bc1 Complex, Chain C"/>
    <property type="match status" value="1"/>
</dbReference>
<feature type="transmembrane region" description="Helical" evidence="20">
    <location>
        <begin position="321"/>
        <end position="341"/>
    </location>
</feature>
<gene>
    <name evidence="23" type="primary">cytb</name>
</gene>
<dbReference type="FunFam" id="1.20.810.10:FF:000002">
    <property type="entry name" value="Cytochrome b"/>
    <property type="match status" value="1"/>
</dbReference>
<feature type="binding site" description="axial binding residue" evidence="19">
    <location>
        <position position="98"/>
    </location>
    <ligand>
        <name>heme b</name>
        <dbReference type="ChEBI" id="CHEBI:60344"/>
        <label>b566</label>
    </ligand>
    <ligandPart>
        <name>Fe</name>
        <dbReference type="ChEBI" id="CHEBI:18248"/>
    </ligandPart>
</feature>
<keyword evidence="9 19" id="KW-0479">Metal-binding</keyword>
<evidence type="ECO:0000256" key="6">
    <source>
        <dbReference type="ARBA" id="ARBA00022617"/>
    </source>
</evidence>
<keyword evidence="10" id="KW-0999">Mitochondrion inner membrane</keyword>
<feature type="transmembrane region" description="Helical" evidence="20">
    <location>
        <begin position="230"/>
        <end position="251"/>
    </location>
</feature>
<keyword evidence="13 19" id="KW-0408">Iron</keyword>
<geneLocation type="mitochondrion" evidence="23"/>
<dbReference type="SUPFAM" id="SSF81648">
    <property type="entry name" value="a domain/subunit of cytochrome bc1 complex (Ubiquinol-cytochrome c reductase)"/>
    <property type="match status" value="1"/>
</dbReference>
<dbReference type="GO" id="GO:0006122">
    <property type="term" value="P:mitochondrial electron transport, ubiquinol to cytochrome c"/>
    <property type="evidence" value="ECO:0007669"/>
    <property type="project" value="TreeGrafter"/>
</dbReference>
<evidence type="ECO:0000256" key="1">
    <source>
        <dbReference type="ARBA" id="ARBA00002566"/>
    </source>
</evidence>
<evidence type="ECO:0000256" key="19">
    <source>
        <dbReference type="PIRSR" id="PIRSR038885-2"/>
    </source>
</evidence>
<dbReference type="InterPro" id="IPR027387">
    <property type="entry name" value="Cytb/b6-like_sf"/>
</dbReference>
<evidence type="ECO:0000256" key="16">
    <source>
        <dbReference type="ARBA" id="ARBA00023136"/>
    </source>
</evidence>
<keyword evidence="11 20" id="KW-0249">Electron transport</keyword>
<dbReference type="GO" id="GO:0046872">
    <property type="term" value="F:metal ion binding"/>
    <property type="evidence" value="ECO:0007669"/>
    <property type="project" value="UniProtKB-UniRule"/>
</dbReference>
<dbReference type="InterPro" id="IPR048259">
    <property type="entry name" value="Cytochrome_b_N_euk/bac"/>
</dbReference>
<feature type="transmembrane region" description="Helical" evidence="20">
    <location>
        <begin position="78"/>
        <end position="99"/>
    </location>
</feature>
<dbReference type="EMBL" id="FJ416177">
    <property type="protein sequence ID" value="ACO87514.1"/>
    <property type="molecule type" value="Genomic_DNA"/>
</dbReference>
<evidence type="ECO:0000256" key="13">
    <source>
        <dbReference type="ARBA" id="ARBA00023004"/>
    </source>
</evidence>
<sequence length="380" mass="42923">MTTNMRKQHPILKIVNNSFIDLPTPPNISAWWNFGSLLGLCLIIQIITGLFLAMHYTADVSSAFSSRATFTESVQYGWLIRNLHANGASMFFICIYLHIGRGLYYGSYIFTETWNIGVILLLLVMATAFMGYVLPWGQMSFWGATVITNLLSAIPYVGNTLVEWIWGGFAIDNATLTRFFTLHFLLPFMIAGLSMIHLLFLHETGSNNPTGLNSNSDKIPFHPYYSYKDALGILIMLLCLLYLTLFSPYLLGDPENFSPANPLVTPPHIKPEWYFLFAYAILRSIPNKLGGVLALLFSILVLLTLPLTHTSKQRTMTFRPISQLLFWLLIADILILTWIGGQPVEHPFIILGQLASALYFLIFLLLMPLTATLENKLLNW</sequence>
<comment type="subunit">
    <text evidence="3">The cytochrome bc1 complex contains 3 respiratory subunits (MT-CYB, CYC1 and UQCRFS1), 2 core proteins (UQCRC1 and UQCRC2) and probably 6 low-molecular weight proteins.</text>
</comment>
<keyword evidence="12 20" id="KW-1133">Transmembrane helix</keyword>
<accession>C5HFS6</accession>
<dbReference type="GO" id="GO:0005743">
    <property type="term" value="C:mitochondrial inner membrane"/>
    <property type="evidence" value="ECO:0007669"/>
    <property type="project" value="UniProtKB-SubCell"/>
</dbReference>
<feature type="domain" description="Cytochrome b/b6 N-terminal region profile" evidence="21">
    <location>
        <begin position="1"/>
        <end position="210"/>
    </location>
</feature>
<comment type="function">
    <text evidence="1 20">Component of the ubiquinol-cytochrome c reductase complex (complex III or cytochrome b-c1 complex) that is part of the mitochondrial respiratory chain. The b-c1 complex mediates electron transfer from ubiquinol to cytochrome c. Contributes to the generation of a proton gradient across the mitochondrial membrane that is then used for ATP synthesis.</text>
</comment>
<feature type="binding site" description="axial binding residue" evidence="19">
    <location>
        <position position="197"/>
    </location>
    <ligand>
        <name>heme b</name>
        <dbReference type="ChEBI" id="CHEBI:60344"/>
        <label>b566</label>
    </ligand>
    <ligandPart>
        <name>Fe</name>
        <dbReference type="ChEBI" id="CHEBI:18248"/>
    </ligandPart>
</feature>
<dbReference type="InterPro" id="IPR030689">
    <property type="entry name" value="Cytochrome_b"/>
</dbReference>
<evidence type="ECO:0000256" key="3">
    <source>
        <dbReference type="ARBA" id="ARBA00011660"/>
    </source>
</evidence>
<dbReference type="GO" id="GO:0045275">
    <property type="term" value="C:respiratory chain complex III"/>
    <property type="evidence" value="ECO:0007669"/>
    <property type="project" value="InterPro"/>
</dbReference>
<dbReference type="PANTHER" id="PTHR19271:SF16">
    <property type="entry name" value="CYTOCHROME B"/>
    <property type="match status" value="1"/>
</dbReference>
<comment type="similarity">
    <text evidence="17 20">Belongs to the cytochrome b family.</text>
</comment>
<keyword evidence="6 19" id="KW-0349">Heme</keyword>
<evidence type="ECO:0000256" key="17">
    <source>
        <dbReference type="ARBA" id="ARBA00061233"/>
    </source>
</evidence>
<feature type="transmembrane region" description="Helical" evidence="20">
    <location>
        <begin position="347"/>
        <end position="367"/>
    </location>
</feature>
<feature type="transmembrane region" description="Helical" evidence="20">
    <location>
        <begin position="114"/>
        <end position="134"/>
    </location>
</feature>
<keyword evidence="14" id="KW-0830">Ubiquinone</keyword>
<protein>
    <recommendedName>
        <fullName evidence="4 20">Cytochrome b</fullName>
    </recommendedName>
</protein>
<feature type="transmembrane region" description="Helical" evidence="20">
    <location>
        <begin position="141"/>
        <end position="159"/>
    </location>
</feature>
<feature type="binding site" evidence="18">
    <location>
        <position position="202"/>
    </location>
    <ligand>
        <name>a ubiquinone</name>
        <dbReference type="ChEBI" id="CHEBI:16389"/>
    </ligand>
</feature>
<reference evidence="23" key="1">
    <citation type="journal article" date="2010" name="Zool. J. Linn. Soc.">
        <title>Molecular phylogeny of the Eremias persica complex of the Iranian plateau (Reptilia: Lacertidae), based on mtDNA sequences.</title>
        <authorList>
            <person name="Rastegar Pouyani E."/>
            <person name="Rastegar Pouyani N."/>
            <person name="Kazemi Noureini S."/>
            <person name="Joger U."/>
            <person name="Wink M."/>
        </authorList>
    </citation>
    <scope>NUCLEOTIDE SEQUENCE</scope>
    <source>
        <strain evidence="23">ERP362</strain>
        <strain evidence="24">ERP363</strain>
        <strain evidence="25">ERP364</strain>
    </source>
</reference>
<evidence type="ECO:0000256" key="7">
    <source>
        <dbReference type="ARBA" id="ARBA00022660"/>
    </source>
</evidence>
<dbReference type="PANTHER" id="PTHR19271">
    <property type="entry name" value="CYTOCHROME B"/>
    <property type="match status" value="1"/>
</dbReference>
<feature type="transmembrane region" description="Helical" evidence="20">
    <location>
        <begin position="289"/>
        <end position="309"/>
    </location>
</feature>
<dbReference type="InterPro" id="IPR005797">
    <property type="entry name" value="Cyt_b/b6_N"/>
</dbReference>
<evidence type="ECO:0000259" key="21">
    <source>
        <dbReference type="PROSITE" id="PS51002"/>
    </source>
</evidence>